<proteinExistence type="inferred from homology"/>
<organism evidence="4">
    <name type="scientific">Darwinula stevensoni</name>
    <dbReference type="NCBI Taxonomy" id="69355"/>
    <lineage>
        <taxon>Eukaryota</taxon>
        <taxon>Metazoa</taxon>
        <taxon>Ecdysozoa</taxon>
        <taxon>Arthropoda</taxon>
        <taxon>Crustacea</taxon>
        <taxon>Oligostraca</taxon>
        <taxon>Ostracoda</taxon>
        <taxon>Podocopa</taxon>
        <taxon>Podocopida</taxon>
        <taxon>Darwinulocopina</taxon>
        <taxon>Darwinuloidea</taxon>
        <taxon>Darwinulidae</taxon>
        <taxon>Darwinula</taxon>
    </lineage>
</organism>
<dbReference type="Proteomes" id="UP000677054">
    <property type="component" value="Unassembled WGS sequence"/>
</dbReference>
<reference evidence="4" key="1">
    <citation type="submission" date="2020-11" db="EMBL/GenBank/DDBJ databases">
        <authorList>
            <person name="Tran Van P."/>
        </authorList>
    </citation>
    <scope>NUCLEOTIDE SEQUENCE</scope>
</reference>
<dbReference type="SUPFAM" id="SSF50494">
    <property type="entry name" value="Trypsin-like serine proteases"/>
    <property type="match status" value="1"/>
</dbReference>
<evidence type="ECO:0000313" key="4">
    <source>
        <dbReference type="EMBL" id="CAD7240142.1"/>
    </source>
</evidence>
<dbReference type="GO" id="GO:0006508">
    <property type="term" value="P:proteolysis"/>
    <property type="evidence" value="ECO:0007669"/>
    <property type="project" value="InterPro"/>
</dbReference>
<dbReference type="Gene3D" id="2.40.10.10">
    <property type="entry name" value="Trypsin-like serine proteases"/>
    <property type="match status" value="1"/>
</dbReference>
<evidence type="ECO:0000313" key="5">
    <source>
        <dbReference type="Proteomes" id="UP000677054"/>
    </source>
</evidence>
<sequence>MRGKCEKKSQGSEVLLQADVPIVDDATCAEKYKARGIVFDGKMQLCAGGQQGTDTCSGDSGGAAMFLLSGVPAPAIPKFVLGGVTSFGSVKCGTGLPAVYTRVQHFLPWIINNIQFDL</sequence>
<keyword evidence="5" id="KW-1185">Reference proteome</keyword>
<evidence type="ECO:0000256" key="1">
    <source>
        <dbReference type="ARBA" id="ARBA00023157"/>
    </source>
</evidence>
<feature type="domain" description="Peptidase S1" evidence="3">
    <location>
        <begin position="1"/>
        <end position="115"/>
    </location>
</feature>
<dbReference type="PANTHER" id="PTHR24256">
    <property type="entry name" value="TRYPTASE-RELATED"/>
    <property type="match status" value="1"/>
</dbReference>
<protein>
    <recommendedName>
        <fullName evidence="3">Peptidase S1 domain-containing protein</fullName>
    </recommendedName>
</protein>
<evidence type="ECO:0000259" key="3">
    <source>
        <dbReference type="PROSITE" id="PS50240"/>
    </source>
</evidence>
<dbReference type="EMBL" id="LR899527">
    <property type="protein sequence ID" value="CAD7240142.1"/>
    <property type="molecule type" value="Genomic_DNA"/>
</dbReference>
<dbReference type="InterPro" id="IPR001254">
    <property type="entry name" value="Trypsin_dom"/>
</dbReference>
<gene>
    <name evidence="4" type="ORF">DSTB1V02_LOCUS176</name>
</gene>
<dbReference type="PROSITE" id="PS50240">
    <property type="entry name" value="TRYPSIN_DOM"/>
    <property type="match status" value="1"/>
</dbReference>
<name>A0A7R8ZX43_9CRUS</name>
<dbReference type="AlphaFoldDB" id="A0A7R8ZX43"/>
<comment type="similarity">
    <text evidence="2">Belongs to the peptidase S1 family. CLIP subfamily.</text>
</comment>
<evidence type="ECO:0000256" key="2">
    <source>
        <dbReference type="ARBA" id="ARBA00024195"/>
    </source>
</evidence>
<dbReference type="Pfam" id="PF00089">
    <property type="entry name" value="Trypsin"/>
    <property type="match status" value="1"/>
</dbReference>
<accession>A0A7R8ZX43</accession>
<dbReference type="InterPro" id="IPR051487">
    <property type="entry name" value="Ser/Thr_Proteases_Immune/Dev"/>
</dbReference>
<keyword evidence="1" id="KW-1015">Disulfide bond</keyword>
<dbReference type="OrthoDB" id="8250810at2759"/>
<dbReference type="GO" id="GO:0004252">
    <property type="term" value="F:serine-type endopeptidase activity"/>
    <property type="evidence" value="ECO:0007669"/>
    <property type="project" value="InterPro"/>
</dbReference>
<dbReference type="EMBL" id="CAJPEV010000010">
    <property type="protein sequence ID" value="CAG0878656.1"/>
    <property type="molecule type" value="Genomic_DNA"/>
</dbReference>
<dbReference type="InterPro" id="IPR043504">
    <property type="entry name" value="Peptidase_S1_PA_chymotrypsin"/>
</dbReference>
<dbReference type="InterPro" id="IPR009003">
    <property type="entry name" value="Peptidase_S1_PA"/>
</dbReference>